<keyword evidence="1" id="KW-0472">Membrane</keyword>
<protein>
    <submittedName>
        <fullName evidence="2">Uncharacterized protein</fullName>
    </submittedName>
</protein>
<organism evidence="2 3">
    <name type="scientific">Pseudomonas izuensis</name>
    <dbReference type="NCBI Taxonomy" id="2684212"/>
    <lineage>
        <taxon>Bacteria</taxon>
        <taxon>Pseudomonadati</taxon>
        <taxon>Pseudomonadota</taxon>
        <taxon>Gammaproteobacteria</taxon>
        <taxon>Pseudomonadales</taxon>
        <taxon>Pseudomonadaceae</taxon>
        <taxon>Pseudomonas</taxon>
    </lineage>
</organism>
<name>A0ABM7RZM5_9PSED</name>
<sequence>MWIHILMRTIVFLTIIFSIGLLFTIAILYLL</sequence>
<feature type="transmembrane region" description="Helical" evidence="1">
    <location>
        <begin position="6"/>
        <end position="30"/>
    </location>
</feature>
<evidence type="ECO:0000313" key="3">
    <source>
        <dbReference type="Proteomes" id="UP000218595"/>
    </source>
</evidence>
<keyword evidence="3" id="KW-1185">Reference proteome</keyword>
<keyword evidence="1" id="KW-0812">Transmembrane</keyword>
<proteinExistence type="predicted"/>
<dbReference type="EMBL" id="AP017423">
    <property type="protein sequence ID" value="BCX70233.1"/>
    <property type="molecule type" value="Genomic_DNA"/>
</dbReference>
<evidence type="ECO:0000256" key="1">
    <source>
        <dbReference type="SAM" id="Phobius"/>
    </source>
</evidence>
<keyword evidence="1" id="KW-1133">Transmembrane helix</keyword>
<dbReference type="Proteomes" id="UP000218595">
    <property type="component" value="Chromosome"/>
</dbReference>
<reference evidence="2 3" key="1">
    <citation type="submission" date="2016-04" db="EMBL/GenBank/DDBJ databases">
        <title>Complete genome sequence of Pseudomonas sp. LAB-08 isolated from TCE contaminated aquifer soil.</title>
        <authorList>
            <person name="Dohra H."/>
            <person name="Suzuki K."/>
            <person name="Fatma A."/>
            <person name="Inuzuka Y."/>
            <person name="Honjo M."/>
            <person name="Tashiro Y."/>
            <person name="Futamata H."/>
        </authorList>
    </citation>
    <scope>NUCLEOTIDE SEQUENCE [LARGE SCALE GENOMIC DNA]</scope>
    <source>
        <strain evidence="2 3">LAB-08</strain>
    </source>
</reference>
<evidence type="ECO:0000313" key="2">
    <source>
        <dbReference type="EMBL" id="BCX70233.1"/>
    </source>
</evidence>
<accession>A0ABM7RZM5</accession>
<gene>
    <name evidence="2" type="ORF">LAB08_R49000</name>
</gene>